<gene>
    <name evidence="2" type="ORF">ACCI51_19020</name>
</gene>
<organism evidence="2 3">
    <name type="scientific">Microbulbifer echini</name>
    <dbReference type="NCBI Taxonomy" id="1529067"/>
    <lineage>
        <taxon>Bacteria</taxon>
        <taxon>Pseudomonadati</taxon>
        <taxon>Pseudomonadota</taxon>
        <taxon>Gammaproteobacteria</taxon>
        <taxon>Cellvibrionales</taxon>
        <taxon>Microbulbiferaceae</taxon>
        <taxon>Microbulbifer</taxon>
    </lineage>
</organism>
<evidence type="ECO:0000313" key="3">
    <source>
        <dbReference type="Proteomes" id="UP001569414"/>
    </source>
</evidence>
<dbReference type="PROSITE" id="PS51186">
    <property type="entry name" value="GNAT"/>
    <property type="match status" value="1"/>
</dbReference>
<dbReference type="EMBL" id="JBGMEL010000034">
    <property type="protein sequence ID" value="MFA0792632.1"/>
    <property type="molecule type" value="Genomic_DNA"/>
</dbReference>
<dbReference type="SUPFAM" id="SSF55729">
    <property type="entry name" value="Acyl-CoA N-acyltransferases (Nat)"/>
    <property type="match status" value="1"/>
</dbReference>
<dbReference type="Proteomes" id="UP001569414">
    <property type="component" value="Unassembled WGS sequence"/>
</dbReference>
<reference evidence="2 3" key="1">
    <citation type="submission" date="2024-08" db="EMBL/GenBank/DDBJ databases">
        <authorList>
            <person name="Ishaq N."/>
        </authorList>
    </citation>
    <scope>NUCLEOTIDE SEQUENCE [LARGE SCALE GENOMIC DNA]</scope>
    <source>
        <strain evidence="2 3">JCM 30400</strain>
    </source>
</reference>
<keyword evidence="2" id="KW-0012">Acyltransferase</keyword>
<protein>
    <submittedName>
        <fullName evidence="2">GNAT family N-acetyltransferase</fullName>
        <ecNumber evidence="2">2.3.-.-</ecNumber>
    </submittedName>
</protein>
<dbReference type="Pfam" id="PF13673">
    <property type="entry name" value="Acetyltransf_10"/>
    <property type="match status" value="1"/>
</dbReference>
<name>A0ABV4NSW5_9GAMM</name>
<evidence type="ECO:0000313" key="2">
    <source>
        <dbReference type="EMBL" id="MFA0792632.1"/>
    </source>
</evidence>
<sequence length="191" mass="21474">MIYNKVQHNAANAARTAYTVFRLPVCTALESNENFESKHSMINKLDNSNAKVAKQIFTTFQNSYKIEAQLIGAIDFPPLSRSVIGIENSTTLFYGFSENESLAGVIEVSINRDLLDINSLTVDPCYFRKGIADQLIRYVLHEFNFSSAIVETAVVNTPAINLYKKHGFVEFKRWTPSHGIEKLAMSFENAP</sequence>
<keyword evidence="3" id="KW-1185">Reference proteome</keyword>
<dbReference type="Gene3D" id="3.40.630.30">
    <property type="match status" value="1"/>
</dbReference>
<proteinExistence type="predicted"/>
<dbReference type="GO" id="GO:0016746">
    <property type="term" value="F:acyltransferase activity"/>
    <property type="evidence" value="ECO:0007669"/>
    <property type="project" value="UniProtKB-KW"/>
</dbReference>
<dbReference type="CDD" id="cd04301">
    <property type="entry name" value="NAT_SF"/>
    <property type="match status" value="1"/>
</dbReference>
<dbReference type="RefSeq" id="WP_371845002.1">
    <property type="nucleotide sequence ID" value="NZ_JBGMEL010000034.1"/>
</dbReference>
<comment type="caution">
    <text evidence="2">The sequence shown here is derived from an EMBL/GenBank/DDBJ whole genome shotgun (WGS) entry which is preliminary data.</text>
</comment>
<dbReference type="EC" id="2.3.-.-" evidence="2"/>
<feature type="domain" description="N-acetyltransferase" evidence="1">
    <location>
        <begin position="43"/>
        <end position="186"/>
    </location>
</feature>
<keyword evidence="2" id="KW-0808">Transferase</keyword>
<evidence type="ECO:0000259" key="1">
    <source>
        <dbReference type="PROSITE" id="PS51186"/>
    </source>
</evidence>
<accession>A0ABV4NSW5</accession>
<dbReference type="InterPro" id="IPR016181">
    <property type="entry name" value="Acyl_CoA_acyltransferase"/>
</dbReference>
<dbReference type="InterPro" id="IPR000182">
    <property type="entry name" value="GNAT_dom"/>
</dbReference>